<sequence length="658" mass="75732">MNWKSQIISDLIDLRNIDDNKDDSTSKNTSLSKKPAPRNQRWKSSLINKIKEDLLNNDTGKFENILKKVNDNKRKQDEKNKKLRRETIIIDDDINKKIKDDVIVIDSDDSIIKNKKIIKPNDKNKDINKNNSNNSNIIDDNVIIMDQSVNNKKRKRLSKSKKQIEIVDKENDNKNTTTKRKRRTKKEIEKSKQEKEKEKEKEKEIRPVKPKIKYPALSEMKNLDEKFELTYIIRPNSKREHAENDDSVCIWDCAFEPTIEGQNASHIVATCGANTVSMIECHTGKVIAKYTNLIEVENYYSLDWTIIKVNSEDQSQKNNKNNKNNKKTKKEEEEDKIIDQSNNSNNNNNNNQYCSILAAGGQLGEIIFLNRMQGECFRYAEPKVSKPKPITQLRFSRDNPKWLFAGSEDKFIYLYDIGELNDTEQDSATNLAKFIGLKKDPTAINISKNNLIVGCSDGTIAIYNLSNIPSVEEAKKSSHPLNISIHQKFTSLHNTYIDDIIPFSPQYHQDKNQSSSDSLMNLFFTRGAKDHIALWSLNNLNNNLNNDTSKKKSKSKKSTENSIEELKPIEISKLKWSHYVECVRMSLVNDEDETLLLTGSGAGDINIYKLQENKTLELISTFKHEQSGEAIHKVVLSKDKKYLIGVNEINLAFIWKLK</sequence>
<dbReference type="Gene3D" id="2.130.10.10">
    <property type="entry name" value="YVTN repeat-like/Quinoprotein amine dehydrogenase"/>
    <property type="match status" value="1"/>
</dbReference>
<dbReference type="InterPro" id="IPR052489">
    <property type="entry name" value="LRWD1"/>
</dbReference>
<dbReference type="PANTHER" id="PTHR24370">
    <property type="entry name" value="OPTICIN"/>
    <property type="match status" value="1"/>
</dbReference>
<dbReference type="EMBL" id="MCFG01000124">
    <property type="protein sequence ID" value="ORX81196.1"/>
    <property type="molecule type" value="Genomic_DNA"/>
</dbReference>
<evidence type="ECO:0000313" key="6">
    <source>
        <dbReference type="EMBL" id="ORX81196.1"/>
    </source>
</evidence>
<dbReference type="InterPro" id="IPR001680">
    <property type="entry name" value="WD40_rpt"/>
</dbReference>
<feature type="region of interest" description="Disordered" evidence="4">
    <location>
        <begin position="314"/>
        <end position="346"/>
    </location>
</feature>
<feature type="region of interest" description="Disordered" evidence="4">
    <location>
        <begin position="19"/>
        <end position="43"/>
    </location>
</feature>
<dbReference type="AlphaFoldDB" id="A0A1Y1X719"/>
<name>A0A1Y1X719_9FUNG</name>
<keyword evidence="3" id="KW-0433">Leucine-rich repeat</keyword>
<keyword evidence="7" id="KW-1185">Reference proteome</keyword>
<gene>
    <name evidence="6" type="ORF">BCR32DRAFT_293403</name>
</gene>
<protein>
    <submittedName>
        <fullName evidence="6">WD40 repeat-like protein</fullName>
    </submittedName>
</protein>
<dbReference type="InterPro" id="IPR036322">
    <property type="entry name" value="WD40_repeat_dom_sf"/>
</dbReference>
<evidence type="ECO:0000256" key="1">
    <source>
        <dbReference type="ARBA" id="ARBA00004286"/>
    </source>
</evidence>
<evidence type="ECO:0000256" key="4">
    <source>
        <dbReference type="SAM" id="MobiDB-lite"/>
    </source>
</evidence>
<dbReference type="GO" id="GO:0071169">
    <property type="term" value="P:establishment of protein localization to chromatin"/>
    <property type="evidence" value="ECO:0007669"/>
    <property type="project" value="TreeGrafter"/>
</dbReference>
<feature type="region of interest" description="Disordered" evidence="4">
    <location>
        <begin position="150"/>
        <end position="206"/>
    </location>
</feature>
<dbReference type="SUPFAM" id="SSF50978">
    <property type="entry name" value="WD40 repeat-like"/>
    <property type="match status" value="1"/>
</dbReference>
<dbReference type="SMART" id="SM00320">
    <property type="entry name" value="WD40"/>
    <property type="match status" value="4"/>
</dbReference>
<accession>A0A1Y1X719</accession>
<dbReference type="Pfam" id="PF23215">
    <property type="entry name" value="WD_LRWD1"/>
    <property type="match status" value="1"/>
</dbReference>
<dbReference type="InterPro" id="IPR056160">
    <property type="entry name" value="WD_LRWD1"/>
</dbReference>
<comment type="caution">
    <text evidence="6">The sequence shown here is derived from an EMBL/GenBank/DDBJ whole genome shotgun (WGS) entry which is preliminary data.</text>
</comment>
<comment type="subcellular location">
    <subcellularLocation>
        <location evidence="1">Chromosome</location>
    </subcellularLocation>
</comment>
<reference evidence="6 7" key="2">
    <citation type="submission" date="2016-08" db="EMBL/GenBank/DDBJ databases">
        <title>Pervasive Adenine N6-methylation of Active Genes in Fungi.</title>
        <authorList>
            <consortium name="DOE Joint Genome Institute"/>
            <person name="Mondo S.J."/>
            <person name="Dannebaum R.O."/>
            <person name="Kuo R.C."/>
            <person name="Labutti K."/>
            <person name="Haridas S."/>
            <person name="Kuo A."/>
            <person name="Salamov A."/>
            <person name="Ahrendt S.R."/>
            <person name="Lipzen A."/>
            <person name="Sullivan W."/>
            <person name="Andreopoulos W.B."/>
            <person name="Clum A."/>
            <person name="Lindquist E."/>
            <person name="Daum C."/>
            <person name="Ramamoorthy G.K."/>
            <person name="Gryganskyi A."/>
            <person name="Culley D."/>
            <person name="Magnuson J.K."/>
            <person name="James T.Y."/>
            <person name="O'Malley M.A."/>
            <person name="Stajich J.E."/>
            <person name="Spatafora J.W."/>
            <person name="Visel A."/>
            <person name="Grigoriev I.V."/>
        </authorList>
    </citation>
    <scope>NUCLEOTIDE SEQUENCE [LARGE SCALE GENOMIC DNA]</scope>
    <source>
        <strain evidence="6 7">S4</strain>
    </source>
</reference>
<dbReference type="GO" id="GO:0006325">
    <property type="term" value="P:chromatin organization"/>
    <property type="evidence" value="ECO:0007669"/>
    <property type="project" value="TreeGrafter"/>
</dbReference>
<dbReference type="Pfam" id="PF00400">
    <property type="entry name" value="WD40"/>
    <property type="match status" value="1"/>
</dbReference>
<feature type="domain" description="Leucine-rich repeat and WD repeat-containing protein 1 WD" evidence="5">
    <location>
        <begin position="239"/>
        <end position="317"/>
    </location>
</feature>
<dbReference type="OrthoDB" id="7318948at2759"/>
<dbReference type="STRING" id="1754192.A0A1Y1X719"/>
<dbReference type="PANTHER" id="PTHR24370:SF10">
    <property type="entry name" value="LEUCINE-RICH REPEAT AND WD REPEAT-CONTAINING PROTEIN 1"/>
    <property type="match status" value="1"/>
</dbReference>
<feature type="compositionally biased region" description="Basic residues" evidence="4">
    <location>
        <begin position="151"/>
        <end position="161"/>
    </location>
</feature>
<reference evidence="6 7" key="1">
    <citation type="submission" date="2016-08" db="EMBL/GenBank/DDBJ databases">
        <title>A Parts List for Fungal Cellulosomes Revealed by Comparative Genomics.</title>
        <authorList>
            <consortium name="DOE Joint Genome Institute"/>
            <person name="Haitjema C.H."/>
            <person name="Gilmore S.P."/>
            <person name="Henske J.K."/>
            <person name="Solomon K.V."/>
            <person name="De Groot R."/>
            <person name="Kuo A."/>
            <person name="Mondo S.J."/>
            <person name="Salamov A.A."/>
            <person name="Labutti K."/>
            <person name="Zhao Z."/>
            <person name="Chiniquy J."/>
            <person name="Barry K."/>
            <person name="Brewer H.M."/>
            <person name="Purvine S.O."/>
            <person name="Wright A.T."/>
            <person name="Boxma B."/>
            <person name="Van Alen T."/>
            <person name="Hackstein J.H."/>
            <person name="Baker S.E."/>
            <person name="Grigoriev I.V."/>
            <person name="O'Malley M.A."/>
        </authorList>
    </citation>
    <scope>NUCLEOTIDE SEQUENCE [LARGE SCALE GENOMIC DNA]</scope>
    <source>
        <strain evidence="6 7">S4</strain>
    </source>
</reference>
<dbReference type="InterPro" id="IPR015943">
    <property type="entry name" value="WD40/YVTN_repeat-like_dom_sf"/>
</dbReference>
<feature type="compositionally biased region" description="Basic and acidic residues" evidence="4">
    <location>
        <begin position="162"/>
        <end position="173"/>
    </location>
</feature>
<dbReference type="GO" id="GO:0005664">
    <property type="term" value="C:nuclear origin of replication recognition complex"/>
    <property type="evidence" value="ECO:0007669"/>
    <property type="project" value="TreeGrafter"/>
</dbReference>
<evidence type="ECO:0000259" key="5">
    <source>
        <dbReference type="Pfam" id="PF23215"/>
    </source>
</evidence>
<evidence type="ECO:0000256" key="3">
    <source>
        <dbReference type="ARBA" id="ARBA00022614"/>
    </source>
</evidence>
<evidence type="ECO:0000256" key="2">
    <source>
        <dbReference type="ARBA" id="ARBA00022454"/>
    </source>
</evidence>
<dbReference type="Proteomes" id="UP000193944">
    <property type="component" value="Unassembled WGS sequence"/>
</dbReference>
<organism evidence="6 7">
    <name type="scientific">Anaeromyces robustus</name>
    <dbReference type="NCBI Taxonomy" id="1754192"/>
    <lineage>
        <taxon>Eukaryota</taxon>
        <taxon>Fungi</taxon>
        <taxon>Fungi incertae sedis</taxon>
        <taxon>Chytridiomycota</taxon>
        <taxon>Chytridiomycota incertae sedis</taxon>
        <taxon>Neocallimastigomycetes</taxon>
        <taxon>Neocallimastigales</taxon>
        <taxon>Neocallimastigaceae</taxon>
        <taxon>Anaeromyces</taxon>
    </lineage>
</organism>
<feature type="compositionally biased region" description="Basic and acidic residues" evidence="4">
    <location>
        <begin position="186"/>
        <end position="206"/>
    </location>
</feature>
<evidence type="ECO:0000313" key="7">
    <source>
        <dbReference type="Proteomes" id="UP000193944"/>
    </source>
</evidence>
<dbReference type="GO" id="GO:0003682">
    <property type="term" value="F:chromatin binding"/>
    <property type="evidence" value="ECO:0007669"/>
    <property type="project" value="TreeGrafter"/>
</dbReference>
<keyword evidence="2" id="KW-0158">Chromosome</keyword>
<proteinExistence type="predicted"/>